<dbReference type="InterPro" id="IPR002172">
    <property type="entry name" value="LDrepeatLR_classA_rpt"/>
</dbReference>
<dbReference type="FunFam" id="2.70.170.10:FF:000082">
    <property type="entry name" value="Uncharacterized protein"/>
    <property type="match status" value="1"/>
</dbReference>
<dbReference type="InterPro" id="IPR036719">
    <property type="entry name" value="Neuro-gated_channel_TM_sf"/>
</dbReference>
<dbReference type="InterPro" id="IPR013806">
    <property type="entry name" value="Kringle-like"/>
</dbReference>
<feature type="transmembrane region" description="Helical" evidence="12">
    <location>
        <begin position="6"/>
        <end position="23"/>
    </location>
</feature>
<dbReference type="CDD" id="cd00041">
    <property type="entry name" value="CUB"/>
    <property type="match status" value="1"/>
</dbReference>
<keyword evidence="4" id="KW-0597">Phosphoprotein</keyword>
<organism>
    <name type="scientific">Branchiostoma floridae</name>
    <name type="common">Florida lancelet</name>
    <name type="synonym">Amphioxus</name>
    <dbReference type="NCBI Taxonomy" id="7739"/>
    <lineage>
        <taxon>Eukaryota</taxon>
        <taxon>Metazoa</taxon>
        <taxon>Chordata</taxon>
        <taxon>Cephalochordata</taxon>
        <taxon>Leptocardii</taxon>
        <taxon>Amphioxiformes</taxon>
        <taxon>Branchiostomatidae</taxon>
        <taxon>Branchiostoma</taxon>
    </lineage>
</organism>
<feature type="domain" description="CUB" evidence="13">
    <location>
        <begin position="138"/>
        <end position="217"/>
    </location>
</feature>
<dbReference type="InterPro" id="IPR036790">
    <property type="entry name" value="Frizzled_dom_sf"/>
</dbReference>
<dbReference type="PROSITE" id="PS50070">
    <property type="entry name" value="KRINGLE_2"/>
    <property type="match status" value="1"/>
</dbReference>
<feature type="domain" description="Kringle" evidence="15">
    <location>
        <begin position="373"/>
        <end position="445"/>
    </location>
</feature>
<reference evidence="17" key="1">
    <citation type="journal article" date="2008" name="Nature">
        <title>The amphioxus genome and the evolution of the chordate karyotype.</title>
        <authorList>
            <consortium name="US DOE Joint Genome Institute (JGI-PGF)"/>
            <person name="Putnam N.H."/>
            <person name="Butts T."/>
            <person name="Ferrier D.E.K."/>
            <person name="Furlong R.F."/>
            <person name="Hellsten U."/>
            <person name="Kawashima T."/>
            <person name="Robinson-Rechavi M."/>
            <person name="Shoguchi E."/>
            <person name="Terry A."/>
            <person name="Yu J.-K."/>
            <person name="Benito-Gutierrez E.L."/>
            <person name="Dubchak I."/>
            <person name="Garcia-Fernandez J."/>
            <person name="Gibson-Brown J.J."/>
            <person name="Grigoriev I.V."/>
            <person name="Horton A.C."/>
            <person name="de Jong P.J."/>
            <person name="Jurka J."/>
            <person name="Kapitonov V.V."/>
            <person name="Kohara Y."/>
            <person name="Kuroki Y."/>
            <person name="Lindquist E."/>
            <person name="Lucas S."/>
            <person name="Osoegawa K."/>
            <person name="Pennacchio L.A."/>
            <person name="Salamov A.A."/>
            <person name="Satou Y."/>
            <person name="Sauka-Spengler T."/>
            <person name="Schmutz J."/>
            <person name="Shin-I T."/>
            <person name="Toyoda A."/>
            <person name="Bronner-Fraser M."/>
            <person name="Fujiyama A."/>
            <person name="Holland L.Z."/>
            <person name="Holland P.W.H."/>
            <person name="Satoh N."/>
            <person name="Rokhsar D.S."/>
        </authorList>
    </citation>
    <scope>NUCLEOTIDE SEQUENCE [LARGE SCALE GENOMIC DNA]</scope>
    <source>
        <strain evidence="17">S238N-H82</strain>
        <tissue evidence="17">Testes</tissue>
    </source>
</reference>
<protein>
    <submittedName>
        <fullName evidence="17">Uncharacterized protein</fullName>
    </submittedName>
</protein>
<keyword evidence="12" id="KW-0472">Membrane</keyword>
<dbReference type="InterPro" id="IPR038050">
    <property type="entry name" value="Neuro_actylchol_rec"/>
</dbReference>
<evidence type="ECO:0000256" key="12">
    <source>
        <dbReference type="SAM" id="Phobius"/>
    </source>
</evidence>
<sequence length="962" mass="106912">MLIIVAMGMMGGFMLVTLCIIIIHDRKGTLPPWARKFFLRHVARMLFMGDLTRKLPPTEENGGPPNDEVLCNWSAANKVQPDGSNGNDVVTRPPSRVQQVEVKSNMPGMQGTLDELKTSVRQLSASIEALANSSGGACETRTLTNDTGSFTSPNYPSNYPDRQVCRYEISVTPPKVVRLTFTDFDSEEHFDFVYVYDGNTADATHLLAFANCVVGQYRCDNGVSCIESSKRCDGKIDCTDGSDEDTRNCACQAIPPNLTPCRGLEYKMTTLPNPLNNSHIMTDQIENALPFYQPFIRLINSYCHPHVAQFVCATAFPRCESSLRQLLPCRSWCEEVKFSCSSNDSWSVFPSCEIFPHTNCNNVRPSTTPEGVECFEGNGVNYRGNEARDPIAGVSCTPWEDDPIYGEEFPWANLVDNKCRNPNGDRYGPWCLTGSGFEYCDLIPCKTSGCKDPGKPSFGQRSPVLKFYWPQDKITYTCDTGFKFAEDTHPNTARCITVNETSGEVNWKTPKPRCEVDQEYKVRKDLLSENVYDTGVPSTNRLKIKAYVVNVIDLDEKSEQIVTSFKAEYSWIDNRLKWEPDRYKELSRIFVLDERVWRPTLTLERNADTGYSGGFPTTQVKIEHTGEVTWPIKSLATTTCTLDPFLFPQDNMTCAVCWTAGEDDTIKCSDSTTHKDQKFLTCQTPQADIITGEWSGKATLSAINNTACLTLKLKRDPTYHYATTISPCLILIILMIITFIMPIDKGDRIGFGVTVLLSMVVSLVVVTGFLPVSSTLPFIAILIIVCMALMALFMLWTVVIIIIHDKKGPVPTWARTLFLKHLARALLIGDMTKKLNREEPIGDNANKNVKDIEGLTCHTFKMYGEGPSAGEDISPPKVKNEVGSTLIRLNGSVDELKLSVRQLSSSISALAQASGGDGDEEVAEYALLAKVLDRVGLIFYVVAIIVAIPCTLLIGRTRVLPS</sequence>
<dbReference type="Pfam" id="PF02931">
    <property type="entry name" value="Neur_chan_LBD"/>
    <property type="match status" value="1"/>
</dbReference>
<evidence type="ECO:0000313" key="17">
    <source>
        <dbReference type="EMBL" id="EEN68009.1"/>
    </source>
</evidence>
<keyword evidence="6" id="KW-0547">Nucleotide-binding</keyword>
<dbReference type="FunFam" id="2.40.20.10:FF:000029">
    <property type="entry name" value="Uncharacterized protein"/>
    <property type="match status" value="1"/>
</dbReference>
<evidence type="ECO:0000256" key="5">
    <source>
        <dbReference type="ARBA" id="ARBA00022572"/>
    </source>
</evidence>
<dbReference type="SUPFAM" id="SSF49854">
    <property type="entry name" value="Spermadhesin, CUB domain"/>
    <property type="match status" value="1"/>
</dbReference>
<dbReference type="SUPFAM" id="SSF63501">
    <property type="entry name" value="Frizzled cysteine-rich domain"/>
    <property type="match status" value="1"/>
</dbReference>
<evidence type="ECO:0000256" key="3">
    <source>
        <dbReference type="ARBA" id="ARBA00004479"/>
    </source>
</evidence>
<feature type="domain" description="FZ" evidence="14">
    <location>
        <begin position="246"/>
        <end position="363"/>
    </location>
</feature>
<dbReference type="Gene3D" id="1.10.2000.10">
    <property type="entry name" value="Frizzled cysteine-rich domain"/>
    <property type="match status" value="1"/>
</dbReference>
<keyword evidence="7" id="KW-0067">ATP-binding</keyword>
<dbReference type="AlphaFoldDB" id="C3XV83"/>
<proteinExistence type="predicted"/>
<gene>
    <name evidence="17" type="ORF">BRAFLDRAFT_86959</name>
</gene>
<keyword evidence="12" id="KW-0812">Transmembrane</keyword>
<evidence type="ECO:0000256" key="6">
    <source>
        <dbReference type="ARBA" id="ARBA00022741"/>
    </source>
</evidence>
<dbReference type="SUPFAM" id="SSF90112">
    <property type="entry name" value="Neurotransmitter-gated ion-channel transmembrane pore"/>
    <property type="match status" value="1"/>
</dbReference>
<dbReference type="Gene3D" id="2.40.20.10">
    <property type="entry name" value="Plasminogen Kringle 4"/>
    <property type="match status" value="1"/>
</dbReference>
<evidence type="ECO:0000259" key="14">
    <source>
        <dbReference type="PROSITE" id="PS50038"/>
    </source>
</evidence>
<keyword evidence="5 10" id="KW-0420">Kringle</keyword>
<dbReference type="PRINTS" id="PR00018">
    <property type="entry name" value="KRINGLE"/>
</dbReference>
<dbReference type="PANTHER" id="PTHR46335:SF1">
    <property type="entry name" value="CUBILIN"/>
    <property type="match status" value="1"/>
</dbReference>
<evidence type="ECO:0000259" key="16">
    <source>
        <dbReference type="PROSITE" id="PS50923"/>
    </source>
</evidence>
<evidence type="ECO:0000256" key="10">
    <source>
        <dbReference type="PROSITE-ProRule" id="PRU00121"/>
    </source>
</evidence>
<dbReference type="SMART" id="SM00063">
    <property type="entry name" value="FRI"/>
    <property type="match status" value="1"/>
</dbReference>
<dbReference type="InterPro" id="IPR036055">
    <property type="entry name" value="LDL_receptor-like_sf"/>
</dbReference>
<dbReference type="Gene3D" id="1.20.58.390">
    <property type="entry name" value="Neurotransmitter-gated ion-channel transmembrane domain"/>
    <property type="match status" value="1"/>
</dbReference>
<evidence type="ECO:0000256" key="4">
    <source>
        <dbReference type="ARBA" id="ARBA00022553"/>
    </source>
</evidence>
<evidence type="ECO:0000259" key="13">
    <source>
        <dbReference type="PROSITE" id="PS01180"/>
    </source>
</evidence>
<dbReference type="FunFam" id="2.10.70.10:FF:000155">
    <property type="entry name" value="Uncharacterized protein"/>
    <property type="match status" value="1"/>
</dbReference>
<feature type="transmembrane region" description="Helical" evidence="12">
    <location>
        <begin position="749"/>
        <end position="772"/>
    </location>
</feature>
<dbReference type="InterPro" id="IPR000436">
    <property type="entry name" value="Sushi_SCR_CCP_dom"/>
</dbReference>
<dbReference type="CDD" id="cd00033">
    <property type="entry name" value="CCP"/>
    <property type="match status" value="1"/>
</dbReference>
<dbReference type="InterPro" id="IPR035914">
    <property type="entry name" value="Sperma_CUB_dom_sf"/>
</dbReference>
<dbReference type="PROSITE" id="PS01180">
    <property type="entry name" value="CUB"/>
    <property type="match status" value="1"/>
</dbReference>
<dbReference type="PANTHER" id="PTHR46335">
    <property type="entry name" value="CUBILIN"/>
    <property type="match status" value="1"/>
</dbReference>
<dbReference type="FunFam" id="1.20.58.390:FF:000072">
    <property type="entry name" value="Uncharacterized protein"/>
    <property type="match status" value="1"/>
</dbReference>
<dbReference type="SMART" id="SM00042">
    <property type="entry name" value="CUB"/>
    <property type="match status" value="1"/>
</dbReference>
<dbReference type="SMART" id="SM00130">
    <property type="entry name" value="KR"/>
    <property type="match status" value="1"/>
</dbReference>
<dbReference type="InterPro" id="IPR035976">
    <property type="entry name" value="Sushi/SCR/CCP_sf"/>
</dbReference>
<dbReference type="EMBL" id="GG666468">
    <property type="protein sequence ID" value="EEN68009.1"/>
    <property type="molecule type" value="Genomic_DNA"/>
</dbReference>
<dbReference type="Pfam" id="PF00431">
    <property type="entry name" value="CUB"/>
    <property type="match status" value="1"/>
</dbReference>
<dbReference type="SUPFAM" id="SSF57424">
    <property type="entry name" value="LDL receptor-like module"/>
    <property type="match status" value="1"/>
</dbReference>
<dbReference type="InterPro" id="IPR000859">
    <property type="entry name" value="CUB_dom"/>
</dbReference>
<dbReference type="CDD" id="cd18989">
    <property type="entry name" value="LGIC_ECD_cation"/>
    <property type="match status" value="1"/>
</dbReference>
<feature type="transmembrane region" description="Helical" evidence="12">
    <location>
        <begin position="779"/>
        <end position="803"/>
    </location>
</feature>
<dbReference type="PROSITE" id="PS50068">
    <property type="entry name" value="LDLRA_2"/>
    <property type="match status" value="1"/>
</dbReference>
<dbReference type="GO" id="GO:0005524">
    <property type="term" value="F:ATP binding"/>
    <property type="evidence" value="ECO:0007669"/>
    <property type="project" value="UniProtKB-KW"/>
</dbReference>
<feature type="domain" description="Sushi" evidence="16">
    <location>
        <begin position="448"/>
        <end position="516"/>
    </location>
</feature>
<dbReference type="SUPFAM" id="SSF57440">
    <property type="entry name" value="Kringle-like"/>
    <property type="match status" value="1"/>
</dbReference>
<dbReference type="GO" id="GO:0005230">
    <property type="term" value="F:extracellular ligand-gated monoatomic ion channel activity"/>
    <property type="evidence" value="ECO:0007669"/>
    <property type="project" value="InterPro"/>
</dbReference>
<dbReference type="Gene3D" id="2.70.170.10">
    <property type="entry name" value="Neurotransmitter-gated ion-channel ligand-binding domain"/>
    <property type="match status" value="1"/>
</dbReference>
<dbReference type="InParanoid" id="C3XV83"/>
<dbReference type="InterPro" id="IPR006202">
    <property type="entry name" value="Neur_chan_lig-bd"/>
</dbReference>
<dbReference type="PROSITE" id="PS50923">
    <property type="entry name" value="SUSHI"/>
    <property type="match status" value="1"/>
</dbReference>
<dbReference type="Pfam" id="PF00051">
    <property type="entry name" value="Kringle"/>
    <property type="match status" value="1"/>
</dbReference>
<dbReference type="InterPro" id="IPR006029">
    <property type="entry name" value="Neurotrans-gated_channel_TM"/>
</dbReference>
<evidence type="ECO:0000259" key="15">
    <source>
        <dbReference type="PROSITE" id="PS50070"/>
    </source>
</evidence>
<dbReference type="CDD" id="cd07066">
    <property type="entry name" value="CRD_FZ"/>
    <property type="match status" value="1"/>
</dbReference>
<dbReference type="FunFam" id="1.10.2000.10:FF:000020">
    <property type="entry name" value="Uncharacterized protein"/>
    <property type="match status" value="1"/>
</dbReference>
<evidence type="ECO:0000256" key="1">
    <source>
        <dbReference type="ARBA" id="ARBA00004141"/>
    </source>
</evidence>
<dbReference type="Pfam" id="PF01392">
    <property type="entry name" value="Fz"/>
    <property type="match status" value="1"/>
</dbReference>
<dbReference type="Pfam" id="PF00057">
    <property type="entry name" value="Ldl_recept_a"/>
    <property type="match status" value="1"/>
</dbReference>
<name>C3XV83_BRAFL</name>
<keyword evidence="11" id="KW-0768">Sushi</keyword>
<comment type="subcellular location">
    <subcellularLocation>
        <location evidence="2">Cell membrane</location>
        <topology evidence="2">Single-pass membrane protein</topology>
    </subcellularLocation>
    <subcellularLocation>
        <location evidence="1">Membrane</location>
        <topology evidence="1">Multi-pass membrane protein</topology>
    </subcellularLocation>
    <subcellularLocation>
        <location evidence="3">Membrane</location>
        <topology evidence="3">Single-pass type I membrane protein</topology>
    </subcellularLocation>
</comment>
<evidence type="ECO:0000256" key="9">
    <source>
        <dbReference type="PROSITE-ProRule" id="PRU00059"/>
    </source>
</evidence>
<dbReference type="CDD" id="cd00108">
    <property type="entry name" value="KR"/>
    <property type="match status" value="1"/>
</dbReference>
<dbReference type="InterPro" id="IPR020067">
    <property type="entry name" value="Frizzled_dom"/>
</dbReference>
<dbReference type="SUPFAM" id="SSF63712">
    <property type="entry name" value="Nicotinic receptor ligand binding domain-like"/>
    <property type="match status" value="1"/>
</dbReference>
<evidence type="ECO:0000256" key="7">
    <source>
        <dbReference type="ARBA" id="ARBA00022840"/>
    </source>
</evidence>
<feature type="transmembrane region" description="Helical" evidence="12">
    <location>
        <begin position="937"/>
        <end position="955"/>
    </location>
</feature>
<dbReference type="Gene3D" id="2.10.70.10">
    <property type="entry name" value="Complement Module, domain 1"/>
    <property type="match status" value="1"/>
</dbReference>
<keyword evidence="12" id="KW-1133">Transmembrane helix</keyword>
<dbReference type="InterPro" id="IPR000001">
    <property type="entry name" value="Kringle"/>
</dbReference>
<evidence type="ECO:0000256" key="8">
    <source>
        <dbReference type="ARBA" id="ARBA00023157"/>
    </source>
</evidence>
<feature type="disulfide bond" evidence="9">
    <location>
        <begin position="138"/>
        <end position="165"/>
    </location>
</feature>
<dbReference type="Gene3D" id="2.60.120.290">
    <property type="entry name" value="Spermadhesin, CUB domain"/>
    <property type="match status" value="1"/>
</dbReference>
<dbReference type="SMART" id="SM00192">
    <property type="entry name" value="LDLa"/>
    <property type="match status" value="1"/>
</dbReference>
<dbReference type="CDD" id="cd00112">
    <property type="entry name" value="LDLa"/>
    <property type="match status" value="1"/>
</dbReference>
<dbReference type="Pfam" id="PF02932">
    <property type="entry name" value="Neur_chan_memb"/>
    <property type="match status" value="1"/>
</dbReference>
<dbReference type="PROSITE" id="PS50038">
    <property type="entry name" value="FZ"/>
    <property type="match status" value="1"/>
</dbReference>
<dbReference type="InterPro" id="IPR036734">
    <property type="entry name" value="Neur_chan_lig-bd_sf"/>
</dbReference>
<evidence type="ECO:0000256" key="2">
    <source>
        <dbReference type="ARBA" id="ARBA00004162"/>
    </source>
</evidence>
<feature type="transmembrane region" description="Helical" evidence="12">
    <location>
        <begin position="721"/>
        <end position="743"/>
    </location>
</feature>
<dbReference type="eggNOG" id="KOG3645">
    <property type="taxonomic scope" value="Eukaryota"/>
</dbReference>
<dbReference type="SUPFAM" id="SSF57535">
    <property type="entry name" value="Complement control module/SCR domain"/>
    <property type="match status" value="1"/>
</dbReference>
<evidence type="ECO:0000256" key="11">
    <source>
        <dbReference type="PROSITE-ProRule" id="PRU00302"/>
    </source>
</evidence>
<dbReference type="GO" id="GO:0005886">
    <property type="term" value="C:plasma membrane"/>
    <property type="evidence" value="ECO:0007669"/>
    <property type="project" value="UniProtKB-SubCell"/>
</dbReference>
<comment type="caution">
    <text evidence="10">Lacks conserved residue(s) required for the propagation of feature annotation.</text>
</comment>
<accession>C3XV83</accession>
<dbReference type="InterPro" id="IPR038178">
    <property type="entry name" value="Kringle_sf"/>
</dbReference>
<keyword evidence="8 9" id="KW-1015">Disulfide bond</keyword>